<comment type="caution">
    <text evidence="4">The sequence shown here is derived from an EMBL/GenBank/DDBJ whole genome shotgun (WGS) entry which is preliminary data.</text>
</comment>
<reference evidence="4" key="1">
    <citation type="submission" date="2016-06" db="EMBL/GenBank/DDBJ databases">
        <authorList>
            <person name="Van Tyne D."/>
        </authorList>
    </citation>
    <scope>NUCLEOTIDE SEQUENCE</scope>
    <source>
        <strain evidence="4">JM9A</strain>
    </source>
</reference>
<dbReference type="Pfam" id="PF08797">
    <property type="entry name" value="HIRAN"/>
    <property type="match status" value="1"/>
</dbReference>
<dbReference type="Gene3D" id="3.30.70.2330">
    <property type="match status" value="1"/>
</dbReference>
<evidence type="ECO:0000256" key="1">
    <source>
        <dbReference type="ARBA" id="ARBA00022723"/>
    </source>
</evidence>
<keyword evidence="2" id="KW-0378">Hydrolase</keyword>
<organism evidence="4 5">
    <name type="scientific">Enterococcus diestrammenae</name>
    <dbReference type="NCBI Taxonomy" id="1155073"/>
    <lineage>
        <taxon>Bacteria</taxon>
        <taxon>Bacillati</taxon>
        <taxon>Bacillota</taxon>
        <taxon>Bacilli</taxon>
        <taxon>Lactobacillales</taxon>
        <taxon>Enterococcaceae</taxon>
        <taxon>Enterococcus</taxon>
    </lineage>
</organism>
<keyword evidence="1" id="KW-0479">Metal-binding</keyword>
<name>A0ABV0EY28_9ENTE</name>
<dbReference type="InterPro" id="IPR014905">
    <property type="entry name" value="HIRAN"/>
</dbReference>
<protein>
    <recommendedName>
        <fullName evidence="3">HIRAN domain-containing protein</fullName>
    </recommendedName>
</protein>
<gene>
    <name evidence="4" type="ORF">BAU18_000261</name>
</gene>
<dbReference type="RefSeq" id="WP_423104714.1">
    <property type="nucleotide sequence ID" value="NZ_JBMRGR010000014.1"/>
</dbReference>
<accession>A0ABV0EY28</accession>
<keyword evidence="5" id="KW-1185">Reference proteome</keyword>
<evidence type="ECO:0000313" key="4">
    <source>
        <dbReference type="EMBL" id="MEO1780710.1"/>
    </source>
</evidence>
<reference evidence="4" key="2">
    <citation type="submission" date="2024-02" db="EMBL/GenBank/DDBJ databases">
        <title>The Genome Sequence of Enterococcus diestrammenae JM9A.</title>
        <authorList>
            <person name="Earl A."/>
            <person name="Manson A."/>
            <person name="Gilmore M."/>
            <person name="Sanders J."/>
            <person name="Shea T."/>
            <person name="Howe W."/>
            <person name="Livny J."/>
            <person name="Cuomo C."/>
            <person name="Neafsey D."/>
            <person name="Birren B."/>
        </authorList>
    </citation>
    <scope>NUCLEOTIDE SEQUENCE</scope>
    <source>
        <strain evidence="4">JM9A</strain>
    </source>
</reference>
<sequence>MGVEFEAEEVFDSMRKQRFEPSRYFMDFHIAGFAYYDGLDVIDELKLGTPVTLVSEPDNPHDADAVAIYYKHKKLGYIPAGKNQLFTTFLYFGHTDIFEARIQMAKMDNHPERQFRVVVRVKDKRKSPQE</sequence>
<feature type="domain" description="HIRAN" evidence="3">
    <location>
        <begin position="23"/>
        <end position="125"/>
    </location>
</feature>
<dbReference type="SMART" id="SM00910">
    <property type="entry name" value="HIRAN"/>
    <property type="match status" value="1"/>
</dbReference>
<proteinExistence type="predicted"/>
<dbReference type="EMBL" id="MAEI02000001">
    <property type="protein sequence ID" value="MEO1780710.1"/>
    <property type="molecule type" value="Genomic_DNA"/>
</dbReference>
<evidence type="ECO:0000259" key="3">
    <source>
        <dbReference type="SMART" id="SM00910"/>
    </source>
</evidence>
<evidence type="ECO:0000313" key="5">
    <source>
        <dbReference type="Proteomes" id="UP001429357"/>
    </source>
</evidence>
<evidence type="ECO:0000256" key="2">
    <source>
        <dbReference type="ARBA" id="ARBA00022801"/>
    </source>
</evidence>
<dbReference type="Proteomes" id="UP001429357">
    <property type="component" value="Unassembled WGS sequence"/>
</dbReference>